<dbReference type="Proteomes" id="UP000191055">
    <property type="component" value="Unassembled WGS sequence"/>
</dbReference>
<proteinExistence type="predicted"/>
<name>A0A1T5AYB5_9BACT</name>
<evidence type="ECO:0000313" key="2">
    <source>
        <dbReference type="Proteomes" id="UP000191055"/>
    </source>
</evidence>
<dbReference type="EMBL" id="FUYV01000001">
    <property type="protein sequence ID" value="SKB40008.1"/>
    <property type="molecule type" value="Genomic_DNA"/>
</dbReference>
<accession>A0A1T5AYB5</accession>
<organism evidence="1 2">
    <name type="scientific">Alkalitalea saponilacus</name>
    <dbReference type="NCBI Taxonomy" id="889453"/>
    <lineage>
        <taxon>Bacteria</taxon>
        <taxon>Pseudomonadati</taxon>
        <taxon>Bacteroidota</taxon>
        <taxon>Bacteroidia</taxon>
        <taxon>Marinilabiliales</taxon>
        <taxon>Marinilabiliaceae</taxon>
        <taxon>Alkalitalea</taxon>
    </lineage>
</organism>
<keyword evidence="2" id="KW-1185">Reference proteome</keyword>
<sequence>MLLVKVDELKLNTANCRLTKLILAHGFFLTNYMQMKKAMYCIIPLLIIITLGCDNMEDNYQHYKSNRIYSPKVIDLTADVGYRTAILEWTNPTGDIAKTIEIEYDDVVIKSIEMIEYYQLTDLELKGYLISVFTVDLHGNRSVPAQVYIFPSGEEGS</sequence>
<evidence type="ECO:0000313" key="1">
    <source>
        <dbReference type="EMBL" id="SKB40008.1"/>
    </source>
</evidence>
<protein>
    <recommendedName>
        <fullName evidence="3">Fibronectin type-III domain-containing protein</fullName>
    </recommendedName>
</protein>
<evidence type="ECO:0008006" key="3">
    <source>
        <dbReference type="Google" id="ProtNLM"/>
    </source>
</evidence>
<gene>
    <name evidence="1" type="ORF">SAMN03080601_00428</name>
</gene>
<reference evidence="1 2" key="1">
    <citation type="submission" date="2017-02" db="EMBL/GenBank/DDBJ databases">
        <authorList>
            <person name="Peterson S.W."/>
        </authorList>
    </citation>
    <scope>NUCLEOTIDE SEQUENCE [LARGE SCALE GENOMIC DNA]</scope>
    <source>
        <strain evidence="1 2">DSM 24412</strain>
    </source>
</reference>
<dbReference type="AlphaFoldDB" id="A0A1T5AYB5"/>
<dbReference type="STRING" id="889453.SAMN03080601_00428"/>
<dbReference type="KEGG" id="asx:CDL62_05060"/>